<evidence type="ECO:0000313" key="1">
    <source>
        <dbReference type="EMBL" id="KAI8028963.1"/>
    </source>
</evidence>
<protein>
    <submittedName>
        <fullName evidence="1">Phytochrome-associated serine/threonine-protein phosphatase 1</fullName>
    </submittedName>
</protein>
<accession>A0ACC0IV37</accession>
<dbReference type="Proteomes" id="UP001060215">
    <property type="component" value="Chromosome 1"/>
</dbReference>
<organism evidence="1 2">
    <name type="scientific">Camellia lanceoleosa</name>
    <dbReference type="NCBI Taxonomy" id="1840588"/>
    <lineage>
        <taxon>Eukaryota</taxon>
        <taxon>Viridiplantae</taxon>
        <taxon>Streptophyta</taxon>
        <taxon>Embryophyta</taxon>
        <taxon>Tracheophyta</taxon>
        <taxon>Spermatophyta</taxon>
        <taxon>Magnoliopsida</taxon>
        <taxon>eudicotyledons</taxon>
        <taxon>Gunneridae</taxon>
        <taxon>Pentapetalae</taxon>
        <taxon>asterids</taxon>
        <taxon>Ericales</taxon>
        <taxon>Theaceae</taxon>
        <taxon>Camellia</taxon>
    </lineage>
</organism>
<sequence>MHSSSFLIKHNGKNEKTIADIYDDVKNEVKFFTETEENNQMRGPRIGAGYSACSEAINFVRNQLRQHGDVQLVSRLEKQLW</sequence>
<evidence type="ECO:0000313" key="2">
    <source>
        <dbReference type="Proteomes" id="UP001060215"/>
    </source>
</evidence>
<gene>
    <name evidence="1" type="ORF">LOK49_LG01G03221</name>
</gene>
<comment type="caution">
    <text evidence="1">The sequence shown here is derived from an EMBL/GenBank/DDBJ whole genome shotgun (WGS) entry which is preliminary data.</text>
</comment>
<reference evidence="1 2" key="1">
    <citation type="journal article" date="2022" name="Plant J.">
        <title>Chromosome-level genome of Camellia lanceoleosa provides a valuable resource for understanding genome evolution and self-incompatibility.</title>
        <authorList>
            <person name="Gong W."/>
            <person name="Xiao S."/>
            <person name="Wang L."/>
            <person name="Liao Z."/>
            <person name="Chang Y."/>
            <person name="Mo W."/>
            <person name="Hu G."/>
            <person name="Li W."/>
            <person name="Zhao G."/>
            <person name="Zhu H."/>
            <person name="Hu X."/>
            <person name="Ji K."/>
            <person name="Xiang X."/>
            <person name="Song Q."/>
            <person name="Yuan D."/>
            <person name="Jin S."/>
            <person name="Zhang L."/>
        </authorList>
    </citation>
    <scope>NUCLEOTIDE SEQUENCE [LARGE SCALE GENOMIC DNA]</scope>
    <source>
        <strain evidence="1">SQ_2022a</strain>
    </source>
</reference>
<proteinExistence type="predicted"/>
<keyword evidence="2" id="KW-1185">Reference proteome</keyword>
<name>A0ACC0IV37_9ERIC</name>
<dbReference type="EMBL" id="CM045758">
    <property type="protein sequence ID" value="KAI8028963.1"/>
    <property type="molecule type" value="Genomic_DNA"/>
</dbReference>